<accession>A0ACB7RUE0</accession>
<name>A0ACB7RUE0_HYAAI</name>
<dbReference type="Proteomes" id="UP000821845">
    <property type="component" value="Chromosome 7"/>
</dbReference>
<reference evidence="1" key="1">
    <citation type="submission" date="2020-05" db="EMBL/GenBank/DDBJ databases">
        <title>Large-scale comparative analyses of tick genomes elucidate their genetic diversity and vector capacities.</title>
        <authorList>
            <person name="Jia N."/>
            <person name="Wang J."/>
            <person name="Shi W."/>
            <person name="Du L."/>
            <person name="Sun Y."/>
            <person name="Zhan W."/>
            <person name="Jiang J."/>
            <person name="Wang Q."/>
            <person name="Zhang B."/>
            <person name="Ji P."/>
            <person name="Sakyi L.B."/>
            <person name="Cui X."/>
            <person name="Yuan T."/>
            <person name="Jiang B."/>
            <person name="Yang W."/>
            <person name="Lam T.T.-Y."/>
            <person name="Chang Q."/>
            <person name="Ding S."/>
            <person name="Wang X."/>
            <person name="Zhu J."/>
            <person name="Ruan X."/>
            <person name="Zhao L."/>
            <person name="Wei J."/>
            <person name="Que T."/>
            <person name="Du C."/>
            <person name="Cheng J."/>
            <person name="Dai P."/>
            <person name="Han X."/>
            <person name="Huang E."/>
            <person name="Gao Y."/>
            <person name="Liu J."/>
            <person name="Shao H."/>
            <person name="Ye R."/>
            <person name="Li L."/>
            <person name="Wei W."/>
            <person name="Wang X."/>
            <person name="Wang C."/>
            <person name="Yang T."/>
            <person name="Huo Q."/>
            <person name="Li W."/>
            <person name="Guo W."/>
            <person name="Chen H."/>
            <person name="Zhou L."/>
            <person name="Ni X."/>
            <person name="Tian J."/>
            <person name="Zhou Y."/>
            <person name="Sheng Y."/>
            <person name="Liu T."/>
            <person name="Pan Y."/>
            <person name="Xia L."/>
            <person name="Li J."/>
            <person name="Zhao F."/>
            <person name="Cao W."/>
        </authorList>
    </citation>
    <scope>NUCLEOTIDE SEQUENCE</scope>
    <source>
        <strain evidence="1">Hyas-2018</strain>
    </source>
</reference>
<proteinExistence type="predicted"/>
<keyword evidence="2" id="KW-1185">Reference proteome</keyword>
<protein>
    <submittedName>
        <fullName evidence="1">Uncharacterized protein</fullName>
    </submittedName>
</protein>
<dbReference type="EMBL" id="CM023487">
    <property type="protein sequence ID" value="KAH6925281.1"/>
    <property type="molecule type" value="Genomic_DNA"/>
</dbReference>
<evidence type="ECO:0000313" key="2">
    <source>
        <dbReference type="Proteomes" id="UP000821845"/>
    </source>
</evidence>
<comment type="caution">
    <text evidence="1">The sequence shown here is derived from an EMBL/GenBank/DDBJ whole genome shotgun (WGS) entry which is preliminary data.</text>
</comment>
<gene>
    <name evidence="1" type="ORF">HPB50_003296</name>
</gene>
<organism evidence="1 2">
    <name type="scientific">Hyalomma asiaticum</name>
    <name type="common">Tick</name>
    <dbReference type="NCBI Taxonomy" id="266040"/>
    <lineage>
        <taxon>Eukaryota</taxon>
        <taxon>Metazoa</taxon>
        <taxon>Ecdysozoa</taxon>
        <taxon>Arthropoda</taxon>
        <taxon>Chelicerata</taxon>
        <taxon>Arachnida</taxon>
        <taxon>Acari</taxon>
        <taxon>Parasitiformes</taxon>
        <taxon>Ixodida</taxon>
        <taxon>Ixodoidea</taxon>
        <taxon>Ixodidae</taxon>
        <taxon>Hyalomminae</taxon>
        <taxon>Hyalomma</taxon>
    </lineage>
</organism>
<sequence>MAAPASSSAQRKALGLAAVVFALLVSAQGQQPNNAGGNPPNAGQLLGGGPNPPFQGPPGSQPNPGQPQQPVPGGPGFRRRGPFARAGLEGPAGAEGQPGGPGGRAFPPDFLARRMAFLQAAAARARAMQEAAVTADAGGVPDPTLYAGLARSGLDGGRPLDVPTGVPQFPHPQGIPTRQGGNGNALPTWAAIVALPLLPILLALPPPPPPF</sequence>
<evidence type="ECO:0000313" key="1">
    <source>
        <dbReference type="EMBL" id="KAH6925281.1"/>
    </source>
</evidence>